<name>A0A317JU56_9ACTN</name>
<comment type="caution">
    <text evidence="1">The sequence shown here is derived from an EMBL/GenBank/DDBJ whole genome shotgun (WGS) entry which is preliminary data.</text>
</comment>
<keyword evidence="2" id="KW-1185">Reference proteome</keyword>
<dbReference type="OrthoDB" id="3237545at2"/>
<reference evidence="2" key="1">
    <citation type="submission" date="2018-05" db="EMBL/GenBank/DDBJ databases">
        <title>Micromonospora globispora sp. nov. and Micromonospora rugosa sp. nov., isolated from marine sediment.</title>
        <authorList>
            <person name="Carro L."/>
            <person name="Aysel V."/>
            <person name="Cetin D."/>
            <person name="Igual J.M."/>
            <person name="Klenk H.-P."/>
            <person name="Trujillo M.E."/>
            <person name="Sahin N."/>
        </authorList>
    </citation>
    <scope>NUCLEOTIDE SEQUENCE [LARGE SCALE GENOMIC DNA]</scope>
    <source>
        <strain evidence="2">S2904</strain>
    </source>
</reference>
<dbReference type="RefSeq" id="WP_109947373.1">
    <property type="nucleotide sequence ID" value="NZ_QGGF01000365.1"/>
</dbReference>
<dbReference type="EMBL" id="QGSV01000343">
    <property type="protein sequence ID" value="PWU44249.1"/>
    <property type="molecule type" value="Genomic_DNA"/>
</dbReference>
<gene>
    <name evidence="1" type="ORF">DLJ46_27035</name>
</gene>
<evidence type="ECO:0000313" key="1">
    <source>
        <dbReference type="EMBL" id="PWU44249.1"/>
    </source>
</evidence>
<accession>A0A317JU56</accession>
<sequence>MCQSAPWPSSPITSSDEILRRERGLARDGDEHRDLWQRWMGEEAAFFAADGTRDRADLRVDASDR</sequence>
<dbReference type="AlphaFoldDB" id="A0A317JU56"/>
<proteinExistence type="predicted"/>
<evidence type="ECO:0000313" key="2">
    <source>
        <dbReference type="Proteomes" id="UP000245683"/>
    </source>
</evidence>
<dbReference type="Proteomes" id="UP000245683">
    <property type="component" value="Unassembled WGS sequence"/>
</dbReference>
<protein>
    <submittedName>
        <fullName evidence="1">Uncharacterized protein</fullName>
    </submittedName>
</protein>
<organism evidence="1 2">
    <name type="scientific">Micromonospora globispora</name>
    <dbReference type="NCBI Taxonomy" id="1450148"/>
    <lineage>
        <taxon>Bacteria</taxon>
        <taxon>Bacillati</taxon>
        <taxon>Actinomycetota</taxon>
        <taxon>Actinomycetes</taxon>
        <taxon>Micromonosporales</taxon>
        <taxon>Micromonosporaceae</taxon>
        <taxon>Micromonospora</taxon>
    </lineage>
</organism>